<dbReference type="EMBL" id="MLHN01000041">
    <property type="protein sequence ID" value="OOF48002.1"/>
    <property type="molecule type" value="Genomic_DNA"/>
</dbReference>
<dbReference type="InterPro" id="IPR025157">
    <property type="entry name" value="Hemagglutinin_rpt"/>
</dbReference>
<reference evidence="1 2" key="1">
    <citation type="submission" date="2016-10" db="EMBL/GenBank/DDBJ databases">
        <title>Rodentibacter gen. nov. and new species.</title>
        <authorList>
            <person name="Christensen H."/>
        </authorList>
    </citation>
    <scope>NUCLEOTIDE SEQUENCE [LARGE SCALE GENOMIC DNA]</scope>
    <source>
        <strain evidence="2">ppn416</strain>
    </source>
</reference>
<proteinExistence type="predicted"/>
<dbReference type="AlphaFoldDB" id="A0A1V3J0K9"/>
<dbReference type="RefSeq" id="WP_158074632.1">
    <property type="nucleotide sequence ID" value="NZ_MLHN01000041.1"/>
</dbReference>
<dbReference type="STRING" id="1908264.BKK54_11275"/>
<protein>
    <submittedName>
        <fullName evidence="1">Uncharacterized protein</fullName>
    </submittedName>
</protein>
<accession>A0A1V3J0K9</accession>
<organism evidence="1 2">
    <name type="scientific">Rodentibacter genomosp. 1</name>
    <dbReference type="NCBI Taxonomy" id="1908264"/>
    <lineage>
        <taxon>Bacteria</taxon>
        <taxon>Pseudomonadati</taxon>
        <taxon>Pseudomonadota</taxon>
        <taxon>Gammaproteobacteria</taxon>
        <taxon>Pasteurellales</taxon>
        <taxon>Pasteurellaceae</taxon>
        <taxon>Rodentibacter</taxon>
    </lineage>
</organism>
<dbReference type="Proteomes" id="UP000188481">
    <property type="component" value="Unassembled WGS sequence"/>
</dbReference>
<evidence type="ECO:0000313" key="2">
    <source>
        <dbReference type="Proteomes" id="UP000188481"/>
    </source>
</evidence>
<evidence type="ECO:0000313" key="1">
    <source>
        <dbReference type="EMBL" id="OOF48002.1"/>
    </source>
</evidence>
<name>A0A1V3J0K9_9PAST</name>
<sequence length="189" mass="20170">MSITGHQGDVDILGSSINAKRAEFNAAKNLNVESVQDTSRNRSENKNSGWSLGVFLGASGSSYGFGIEGSTQVGKGHENSDSITQRNSYLNAEETLINTGQDANFKGAIFNTGRLDGRIQGNLTLESRQDSNRYDSKQEQAGAGFSVAIYGSGSSASAHYAQNKAKVNYATSGRTNGLLCRARWNECKG</sequence>
<dbReference type="Pfam" id="PF13332">
    <property type="entry name" value="Fil_haemagg_2"/>
    <property type="match status" value="1"/>
</dbReference>
<comment type="caution">
    <text evidence="1">The sequence shown here is derived from an EMBL/GenBank/DDBJ whole genome shotgun (WGS) entry which is preliminary data.</text>
</comment>
<dbReference type="GO" id="GO:0003824">
    <property type="term" value="F:catalytic activity"/>
    <property type="evidence" value="ECO:0007669"/>
    <property type="project" value="UniProtKB-ARBA"/>
</dbReference>
<keyword evidence="2" id="KW-1185">Reference proteome</keyword>
<gene>
    <name evidence="1" type="ORF">BKK54_11275</name>
</gene>